<evidence type="ECO:0000313" key="2">
    <source>
        <dbReference type="EMBL" id="KLU03515.1"/>
    </source>
</evidence>
<evidence type="ECO:0000313" key="3">
    <source>
        <dbReference type="Proteomes" id="UP000036367"/>
    </source>
</evidence>
<accession>A0A0J1B9V4</accession>
<feature type="region of interest" description="Disordered" evidence="1">
    <location>
        <begin position="26"/>
        <end position="48"/>
    </location>
</feature>
<evidence type="ECO:0000256" key="1">
    <source>
        <dbReference type="SAM" id="MobiDB-lite"/>
    </source>
</evidence>
<organism evidence="2 3">
    <name type="scientific">Rhodopirellula islandica</name>
    <dbReference type="NCBI Taxonomy" id="595434"/>
    <lineage>
        <taxon>Bacteria</taxon>
        <taxon>Pseudomonadati</taxon>
        <taxon>Planctomycetota</taxon>
        <taxon>Planctomycetia</taxon>
        <taxon>Pirellulales</taxon>
        <taxon>Pirellulaceae</taxon>
        <taxon>Rhodopirellula</taxon>
    </lineage>
</organism>
<sequence>MGAFRVEIRMKKGHTDWKSMWPGLQVSEGRERSSPIKSEGGFVGSGLS</sequence>
<protein>
    <submittedName>
        <fullName evidence="2">Uncharacterized protein</fullName>
    </submittedName>
</protein>
<dbReference type="EMBL" id="LECT01000036">
    <property type="protein sequence ID" value="KLU03515.1"/>
    <property type="molecule type" value="Genomic_DNA"/>
</dbReference>
<proteinExistence type="predicted"/>
<gene>
    <name evidence="2" type="ORF">RISK_004412</name>
</gene>
<dbReference type="AlphaFoldDB" id="A0A0J1B9V4"/>
<name>A0A0J1B9V4_RHOIS</name>
<reference evidence="2" key="1">
    <citation type="submission" date="2015-05" db="EMBL/GenBank/DDBJ databases">
        <title>Permanent draft genome of Rhodopirellula islandicus K833.</title>
        <authorList>
            <person name="Kizina J."/>
            <person name="Richter M."/>
            <person name="Glockner F.O."/>
            <person name="Harder J."/>
        </authorList>
    </citation>
    <scope>NUCLEOTIDE SEQUENCE [LARGE SCALE GENOMIC DNA]</scope>
    <source>
        <strain evidence="2">K833</strain>
    </source>
</reference>
<comment type="caution">
    <text evidence="2">The sequence shown here is derived from an EMBL/GenBank/DDBJ whole genome shotgun (WGS) entry which is preliminary data.</text>
</comment>
<dbReference type="Proteomes" id="UP000036367">
    <property type="component" value="Unassembled WGS sequence"/>
</dbReference>
<keyword evidence="3" id="KW-1185">Reference proteome</keyword>